<feature type="transmembrane region" description="Helical" evidence="1">
    <location>
        <begin position="21"/>
        <end position="39"/>
    </location>
</feature>
<keyword evidence="1" id="KW-0812">Transmembrane</keyword>
<comment type="caution">
    <text evidence="2">The sequence shown here is derived from an EMBL/GenBank/DDBJ whole genome shotgun (WGS) entry which is preliminary data.</text>
</comment>
<evidence type="ECO:0000313" key="2">
    <source>
        <dbReference type="EMBL" id="GAA4340747.1"/>
    </source>
</evidence>
<feature type="transmembrane region" description="Helical" evidence="1">
    <location>
        <begin position="45"/>
        <end position="64"/>
    </location>
</feature>
<keyword evidence="1" id="KW-1133">Transmembrane helix</keyword>
<name>A0ABP8HKT4_9BURK</name>
<evidence type="ECO:0000313" key="3">
    <source>
        <dbReference type="Proteomes" id="UP001500975"/>
    </source>
</evidence>
<dbReference type="Proteomes" id="UP001500975">
    <property type="component" value="Unassembled WGS sequence"/>
</dbReference>
<reference evidence="3" key="1">
    <citation type="journal article" date="2019" name="Int. J. Syst. Evol. Microbiol.">
        <title>The Global Catalogue of Microorganisms (GCM) 10K type strain sequencing project: providing services to taxonomists for standard genome sequencing and annotation.</title>
        <authorList>
            <consortium name="The Broad Institute Genomics Platform"/>
            <consortium name="The Broad Institute Genome Sequencing Center for Infectious Disease"/>
            <person name="Wu L."/>
            <person name="Ma J."/>
        </authorList>
    </citation>
    <scope>NUCLEOTIDE SEQUENCE [LARGE SCALE GENOMIC DNA]</scope>
    <source>
        <strain evidence="3">JCM 17804</strain>
    </source>
</reference>
<organism evidence="2 3">
    <name type="scientific">Variovorax defluvii</name>
    <dbReference type="NCBI Taxonomy" id="913761"/>
    <lineage>
        <taxon>Bacteria</taxon>
        <taxon>Pseudomonadati</taxon>
        <taxon>Pseudomonadota</taxon>
        <taxon>Betaproteobacteria</taxon>
        <taxon>Burkholderiales</taxon>
        <taxon>Comamonadaceae</taxon>
        <taxon>Variovorax</taxon>
    </lineage>
</organism>
<protein>
    <submittedName>
        <fullName evidence="2">Uncharacterized protein</fullName>
    </submittedName>
</protein>
<keyword evidence="3" id="KW-1185">Reference proteome</keyword>
<keyword evidence="1" id="KW-0472">Membrane</keyword>
<evidence type="ECO:0000256" key="1">
    <source>
        <dbReference type="SAM" id="Phobius"/>
    </source>
</evidence>
<accession>A0ABP8HKT4</accession>
<proteinExistence type="predicted"/>
<sequence>MEDPNQSYKTLHFLVKHGNHVANGVSLAAVLLGPLLWVLSGSPWSVPACVVAAAFLLLILRSYVELVRVIVDMLLPK</sequence>
<gene>
    <name evidence="2" type="ORF">GCM10023165_20960</name>
</gene>
<dbReference type="EMBL" id="BAABGJ010000017">
    <property type="protein sequence ID" value="GAA4340747.1"/>
    <property type="molecule type" value="Genomic_DNA"/>
</dbReference>
<dbReference type="RefSeq" id="WP_345537703.1">
    <property type="nucleotide sequence ID" value="NZ_BAABGJ010000017.1"/>
</dbReference>